<sequence>MKIPALQEVIISGSELERTLHRIMPLANITIDYKPDGSGDTAILCNPSMEVEEKGTAGNGQACLIKIKTVVGTVGVLNVHAARKRRRRAEMWQWVRTIIEAGRWIVIGDFNNVGRQEDCYSPVLRGGELSKWELCVGQADLVDIWPLVLESKGPLFTRQRPSGCA</sequence>
<reference evidence="1 2" key="1">
    <citation type="submission" date="2024-09" db="EMBL/GenBank/DDBJ databases">
        <title>Chromosome-scale assembly of Riccia fluitans.</title>
        <authorList>
            <person name="Paukszto L."/>
            <person name="Sawicki J."/>
            <person name="Karawczyk K."/>
            <person name="Piernik-Szablinska J."/>
            <person name="Szczecinska M."/>
            <person name="Mazdziarz M."/>
        </authorList>
    </citation>
    <scope>NUCLEOTIDE SEQUENCE [LARGE SCALE GENOMIC DNA]</scope>
    <source>
        <strain evidence="1">Rf_01</strain>
        <tissue evidence="1">Aerial parts of the thallus</tissue>
    </source>
</reference>
<comment type="caution">
    <text evidence="1">The sequence shown here is derived from an EMBL/GenBank/DDBJ whole genome shotgun (WGS) entry which is preliminary data.</text>
</comment>
<dbReference type="InterPro" id="IPR036691">
    <property type="entry name" value="Endo/exonu/phosph_ase_sf"/>
</dbReference>
<dbReference type="Gene3D" id="3.60.10.10">
    <property type="entry name" value="Endonuclease/exonuclease/phosphatase"/>
    <property type="match status" value="1"/>
</dbReference>
<dbReference type="AlphaFoldDB" id="A0ABD1XGA2"/>
<gene>
    <name evidence="1" type="ORF">R1flu_026560</name>
</gene>
<accession>A0ABD1XGA2</accession>
<dbReference type="SUPFAM" id="SSF56219">
    <property type="entry name" value="DNase I-like"/>
    <property type="match status" value="1"/>
</dbReference>
<organism evidence="1 2">
    <name type="scientific">Riccia fluitans</name>
    <dbReference type="NCBI Taxonomy" id="41844"/>
    <lineage>
        <taxon>Eukaryota</taxon>
        <taxon>Viridiplantae</taxon>
        <taxon>Streptophyta</taxon>
        <taxon>Embryophyta</taxon>
        <taxon>Marchantiophyta</taxon>
        <taxon>Marchantiopsida</taxon>
        <taxon>Marchantiidae</taxon>
        <taxon>Marchantiales</taxon>
        <taxon>Ricciaceae</taxon>
        <taxon>Riccia</taxon>
    </lineage>
</organism>
<evidence type="ECO:0000313" key="2">
    <source>
        <dbReference type="Proteomes" id="UP001605036"/>
    </source>
</evidence>
<dbReference type="Proteomes" id="UP001605036">
    <property type="component" value="Unassembled WGS sequence"/>
</dbReference>
<protein>
    <recommendedName>
        <fullName evidence="3">Endonuclease/exonuclease/phosphatase domain-containing protein</fullName>
    </recommendedName>
</protein>
<evidence type="ECO:0000313" key="1">
    <source>
        <dbReference type="EMBL" id="KAL2607987.1"/>
    </source>
</evidence>
<dbReference type="EMBL" id="JBHFFA010000008">
    <property type="protein sequence ID" value="KAL2607987.1"/>
    <property type="molecule type" value="Genomic_DNA"/>
</dbReference>
<proteinExistence type="predicted"/>
<evidence type="ECO:0008006" key="3">
    <source>
        <dbReference type="Google" id="ProtNLM"/>
    </source>
</evidence>
<keyword evidence="2" id="KW-1185">Reference proteome</keyword>
<name>A0ABD1XGA2_9MARC</name>